<evidence type="ECO:0000256" key="4">
    <source>
        <dbReference type="SAM" id="MobiDB-lite"/>
    </source>
</evidence>
<dbReference type="STRING" id="1244869.H261_16967"/>
<name>M3A7H9_9PROT</name>
<dbReference type="AlphaFoldDB" id="M3A7H9"/>
<dbReference type="InterPro" id="IPR003439">
    <property type="entry name" value="ABC_transporter-like_ATP-bd"/>
</dbReference>
<dbReference type="Proteomes" id="UP000011744">
    <property type="component" value="Unassembled WGS sequence"/>
</dbReference>
<dbReference type="InterPro" id="IPR027417">
    <property type="entry name" value="P-loop_NTPase"/>
</dbReference>
<evidence type="ECO:0000256" key="2">
    <source>
        <dbReference type="ARBA" id="ARBA00022741"/>
    </source>
</evidence>
<keyword evidence="7" id="KW-1185">Reference proteome</keyword>
<reference evidence="6 7" key="1">
    <citation type="journal article" date="2014" name="Genome Announc.">
        <title>Draft Genome Sequence of Magnetospirillum sp. Strain SO-1, a Freshwater Magnetotactic Bacterium Isolated from the Ol'khovka River, Russia.</title>
        <authorList>
            <person name="Grouzdev D.S."/>
            <person name="Dziuba M.V."/>
            <person name="Sukhacheva M.S."/>
            <person name="Mardanov A.V."/>
            <person name="Beletskiy A.V."/>
            <person name="Kuznetsov B.B."/>
            <person name="Skryabin K.G."/>
        </authorList>
    </citation>
    <scope>NUCLEOTIDE SEQUENCE [LARGE SCALE GENOMIC DNA]</scope>
    <source>
        <strain evidence="6 7">SO-1</strain>
    </source>
</reference>
<evidence type="ECO:0000313" key="7">
    <source>
        <dbReference type="Proteomes" id="UP000011744"/>
    </source>
</evidence>
<dbReference type="SMART" id="SM00382">
    <property type="entry name" value="AAA"/>
    <property type="match status" value="1"/>
</dbReference>
<comment type="caution">
    <text evidence="6">The sequence shown here is derived from an EMBL/GenBank/DDBJ whole genome shotgun (WGS) entry which is preliminary data.</text>
</comment>
<sequence>MSAPANSIEISNLATHYGNRQILHNVSLTVGKGEIMVIMGGSGSGKTTLLNHLLGLKKPSSGTVRILGHDIARLSPIALQRLRTRTGVAFQSGALFSSMSVGDNIALPLREHTGLDETTIGIMTRLKLEVVSLAGFEHLKPAELSGGMIKRAALARAIVMDPELLFCDEPSAGLDPVVASSIDDLILRLRDAMGMSIVVVTHDLDSTFKIADRICVLDKGHVLALDTVDAIRSSTDPRIQNLLNRRTEDSEPDAESYLRRLIGGPAHPPPPPSPTRTPRP</sequence>
<keyword evidence="2" id="KW-0547">Nucleotide-binding</keyword>
<keyword evidence="1" id="KW-0813">Transport</keyword>
<proteinExistence type="predicted"/>
<dbReference type="GO" id="GO:0016887">
    <property type="term" value="F:ATP hydrolysis activity"/>
    <property type="evidence" value="ECO:0007669"/>
    <property type="project" value="InterPro"/>
</dbReference>
<organism evidence="6 7">
    <name type="scientific">Paramagnetospirillum caucaseum</name>
    <dbReference type="NCBI Taxonomy" id="1244869"/>
    <lineage>
        <taxon>Bacteria</taxon>
        <taxon>Pseudomonadati</taxon>
        <taxon>Pseudomonadota</taxon>
        <taxon>Alphaproteobacteria</taxon>
        <taxon>Rhodospirillales</taxon>
        <taxon>Magnetospirillaceae</taxon>
        <taxon>Paramagnetospirillum</taxon>
    </lineage>
</organism>
<dbReference type="PATRIC" id="fig|1244869.3.peg.3404"/>
<feature type="compositionally biased region" description="Pro residues" evidence="4">
    <location>
        <begin position="266"/>
        <end position="280"/>
    </location>
</feature>
<keyword evidence="3" id="KW-0067">ATP-binding</keyword>
<protein>
    <submittedName>
        <fullName evidence="6">ABC-type transport system</fullName>
    </submittedName>
</protein>
<feature type="region of interest" description="Disordered" evidence="4">
    <location>
        <begin position="260"/>
        <end position="280"/>
    </location>
</feature>
<dbReference type="PROSITE" id="PS00211">
    <property type="entry name" value="ABC_TRANSPORTER_1"/>
    <property type="match status" value="1"/>
</dbReference>
<evidence type="ECO:0000313" key="6">
    <source>
        <dbReference type="EMBL" id="EME68738.1"/>
    </source>
</evidence>
<evidence type="ECO:0000259" key="5">
    <source>
        <dbReference type="PROSITE" id="PS50893"/>
    </source>
</evidence>
<dbReference type="InterPro" id="IPR003593">
    <property type="entry name" value="AAA+_ATPase"/>
</dbReference>
<dbReference type="PROSITE" id="PS50893">
    <property type="entry name" value="ABC_TRANSPORTER_2"/>
    <property type="match status" value="1"/>
</dbReference>
<evidence type="ECO:0000256" key="1">
    <source>
        <dbReference type="ARBA" id="ARBA00022448"/>
    </source>
</evidence>
<dbReference type="GO" id="GO:0005524">
    <property type="term" value="F:ATP binding"/>
    <property type="evidence" value="ECO:0007669"/>
    <property type="project" value="UniProtKB-KW"/>
</dbReference>
<dbReference type="eggNOG" id="COG1127">
    <property type="taxonomic scope" value="Bacteria"/>
</dbReference>
<gene>
    <name evidence="6" type="ORF">H261_16967</name>
</gene>
<accession>M3A7H9</accession>
<dbReference type="Pfam" id="PF00005">
    <property type="entry name" value="ABC_tran"/>
    <property type="match status" value="1"/>
</dbReference>
<evidence type="ECO:0000256" key="3">
    <source>
        <dbReference type="ARBA" id="ARBA00022840"/>
    </source>
</evidence>
<dbReference type="Gene3D" id="3.40.50.300">
    <property type="entry name" value="P-loop containing nucleotide triphosphate hydrolases"/>
    <property type="match status" value="1"/>
</dbReference>
<dbReference type="OrthoDB" id="9802264at2"/>
<dbReference type="PANTHER" id="PTHR43023:SF6">
    <property type="entry name" value="INTERMEMBRANE PHOSPHOLIPID TRANSPORT SYSTEM ATP-BINDING PROTEIN MLAF"/>
    <property type="match status" value="1"/>
</dbReference>
<dbReference type="InterPro" id="IPR017871">
    <property type="entry name" value="ABC_transporter-like_CS"/>
</dbReference>
<dbReference type="SUPFAM" id="SSF52540">
    <property type="entry name" value="P-loop containing nucleoside triphosphate hydrolases"/>
    <property type="match status" value="1"/>
</dbReference>
<feature type="domain" description="ABC transporter" evidence="5">
    <location>
        <begin position="8"/>
        <end position="244"/>
    </location>
</feature>
<dbReference type="CDD" id="cd03261">
    <property type="entry name" value="ABC_Org_Solvent_Resistant"/>
    <property type="match status" value="1"/>
</dbReference>
<dbReference type="RefSeq" id="WP_008619861.1">
    <property type="nucleotide sequence ID" value="NZ_AONQ01000054.1"/>
</dbReference>
<dbReference type="PANTHER" id="PTHR43023">
    <property type="entry name" value="PROTEIN TRIGALACTOSYLDIACYLGLYCEROL 3, CHLOROPLASTIC"/>
    <property type="match status" value="1"/>
</dbReference>
<dbReference type="EMBL" id="AONQ01000054">
    <property type="protein sequence ID" value="EME68738.1"/>
    <property type="molecule type" value="Genomic_DNA"/>
</dbReference>